<evidence type="ECO:0000256" key="1">
    <source>
        <dbReference type="SAM" id="MobiDB-lite"/>
    </source>
</evidence>
<evidence type="ECO:0000313" key="2">
    <source>
        <dbReference type="EMBL" id="KKL91578.1"/>
    </source>
</evidence>
<reference evidence="2" key="1">
    <citation type="journal article" date="2015" name="Nature">
        <title>Complex archaea that bridge the gap between prokaryotes and eukaryotes.</title>
        <authorList>
            <person name="Spang A."/>
            <person name="Saw J.H."/>
            <person name="Jorgensen S.L."/>
            <person name="Zaremba-Niedzwiedzka K."/>
            <person name="Martijn J."/>
            <person name="Lind A.E."/>
            <person name="van Eijk R."/>
            <person name="Schleper C."/>
            <person name="Guy L."/>
            <person name="Ettema T.J."/>
        </authorList>
    </citation>
    <scope>NUCLEOTIDE SEQUENCE</scope>
</reference>
<protein>
    <submittedName>
        <fullName evidence="2">Uncharacterized protein</fullName>
    </submittedName>
</protein>
<organism evidence="2">
    <name type="scientific">marine sediment metagenome</name>
    <dbReference type="NCBI Taxonomy" id="412755"/>
    <lineage>
        <taxon>unclassified sequences</taxon>
        <taxon>metagenomes</taxon>
        <taxon>ecological metagenomes</taxon>
    </lineage>
</organism>
<comment type="caution">
    <text evidence="2">The sequence shown here is derived from an EMBL/GenBank/DDBJ whole genome shotgun (WGS) entry which is preliminary data.</text>
</comment>
<sequence>MDLEKYNHPRKIKYEDVMDYDEDFTNYYDDAEYDDWDDYEEDEINEEDYAY</sequence>
<dbReference type="EMBL" id="LAZR01019694">
    <property type="protein sequence ID" value="KKL91578.1"/>
    <property type="molecule type" value="Genomic_DNA"/>
</dbReference>
<accession>A0A0F9FZ29</accession>
<gene>
    <name evidence="2" type="ORF">LCGC14_1893270</name>
</gene>
<dbReference type="AlphaFoldDB" id="A0A0F9FZ29"/>
<name>A0A0F9FZ29_9ZZZZ</name>
<proteinExistence type="predicted"/>
<feature type="region of interest" description="Disordered" evidence="1">
    <location>
        <begin position="31"/>
        <end position="51"/>
    </location>
</feature>